<name>A0A8H5AT86_9AGAR</name>
<feature type="compositionally biased region" description="Low complexity" evidence="5">
    <location>
        <begin position="162"/>
        <end position="186"/>
    </location>
</feature>
<comment type="subcellular location">
    <subcellularLocation>
        <location evidence="1">Membrane</location>
        <topology evidence="1">Single-pass membrane protein</topology>
    </subcellularLocation>
</comment>
<accession>A0A8H5AT86</accession>
<evidence type="ECO:0008006" key="9">
    <source>
        <dbReference type="Google" id="ProtNLM"/>
    </source>
</evidence>
<evidence type="ECO:0000256" key="5">
    <source>
        <dbReference type="SAM" id="MobiDB-lite"/>
    </source>
</evidence>
<keyword evidence="2 6" id="KW-0812">Transmembrane</keyword>
<gene>
    <name evidence="7" type="ORF">D9611_012035</name>
</gene>
<feature type="region of interest" description="Disordered" evidence="5">
    <location>
        <begin position="162"/>
        <end position="188"/>
    </location>
</feature>
<sequence>MPVGAVNRDVTPSTSHPAISMKWPLLALPAATVFCLAGLVAGQTASNVTIDDQDARITYEPARASWTLTDPGEWDAGEGRAHMLSDDTSAVATFTFTGVAFYYWAAMWPYPVLNTVTLDGSASLVNLTDPNPLQTPVFHPRGSPGGNYAIVDQFTYTSLQTTPLTTTTSPTPPGTTTQTGKGATTGVSNDAYGGSSKAKGLSTAGKVGIAVAIVGLLLLLLVLFFVLRWMKTRKEEDNEKSMVAGYTSPDPDMSLSGSTMRLAHSPVPVEPNPIWTDPDYLEATRRMNFPIPHPYQQQYNGSQSSVRLVPPVERAPVFGSDTSRYSDGSNYPLISHAPPSLSPVPGATPVHIPYHPYAQTRPNYGYSG</sequence>
<evidence type="ECO:0000256" key="4">
    <source>
        <dbReference type="ARBA" id="ARBA00023136"/>
    </source>
</evidence>
<proteinExistence type="predicted"/>
<dbReference type="InterPro" id="IPR051694">
    <property type="entry name" value="Immunoregulatory_rcpt-like"/>
</dbReference>
<evidence type="ECO:0000313" key="8">
    <source>
        <dbReference type="Proteomes" id="UP000541558"/>
    </source>
</evidence>
<evidence type="ECO:0000256" key="6">
    <source>
        <dbReference type="SAM" id="Phobius"/>
    </source>
</evidence>
<reference evidence="7 8" key="1">
    <citation type="journal article" date="2020" name="ISME J.">
        <title>Uncovering the hidden diversity of litter-decomposition mechanisms in mushroom-forming fungi.</title>
        <authorList>
            <person name="Floudas D."/>
            <person name="Bentzer J."/>
            <person name="Ahren D."/>
            <person name="Johansson T."/>
            <person name="Persson P."/>
            <person name="Tunlid A."/>
        </authorList>
    </citation>
    <scope>NUCLEOTIDE SEQUENCE [LARGE SCALE GENOMIC DNA]</scope>
    <source>
        <strain evidence="7 8">CBS 175.51</strain>
    </source>
</reference>
<dbReference type="EMBL" id="JAACJK010000230">
    <property type="protein sequence ID" value="KAF5310306.1"/>
    <property type="molecule type" value="Genomic_DNA"/>
</dbReference>
<keyword evidence="3 6" id="KW-1133">Transmembrane helix</keyword>
<evidence type="ECO:0000256" key="2">
    <source>
        <dbReference type="ARBA" id="ARBA00022692"/>
    </source>
</evidence>
<comment type="caution">
    <text evidence="7">The sequence shown here is derived from an EMBL/GenBank/DDBJ whole genome shotgun (WGS) entry which is preliminary data.</text>
</comment>
<evidence type="ECO:0000313" key="7">
    <source>
        <dbReference type="EMBL" id="KAF5310306.1"/>
    </source>
</evidence>
<dbReference type="AlphaFoldDB" id="A0A8H5AT86"/>
<dbReference type="Proteomes" id="UP000541558">
    <property type="component" value="Unassembled WGS sequence"/>
</dbReference>
<evidence type="ECO:0000256" key="3">
    <source>
        <dbReference type="ARBA" id="ARBA00022989"/>
    </source>
</evidence>
<protein>
    <recommendedName>
        <fullName evidence="9">Transmembrane protein</fullName>
    </recommendedName>
</protein>
<dbReference type="PANTHER" id="PTHR15549">
    <property type="entry name" value="PAIRED IMMUNOGLOBULIN-LIKE TYPE 2 RECEPTOR"/>
    <property type="match status" value="1"/>
</dbReference>
<feature type="transmembrane region" description="Helical" evidence="6">
    <location>
        <begin position="207"/>
        <end position="227"/>
    </location>
</feature>
<keyword evidence="8" id="KW-1185">Reference proteome</keyword>
<dbReference type="GO" id="GO:0071944">
    <property type="term" value="C:cell periphery"/>
    <property type="evidence" value="ECO:0007669"/>
    <property type="project" value="UniProtKB-ARBA"/>
</dbReference>
<evidence type="ECO:0000256" key="1">
    <source>
        <dbReference type="ARBA" id="ARBA00004167"/>
    </source>
</evidence>
<organism evidence="7 8">
    <name type="scientific">Ephemerocybe angulata</name>
    <dbReference type="NCBI Taxonomy" id="980116"/>
    <lineage>
        <taxon>Eukaryota</taxon>
        <taxon>Fungi</taxon>
        <taxon>Dikarya</taxon>
        <taxon>Basidiomycota</taxon>
        <taxon>Agaricomycotina</taxon>
        <taxon>Agaricomycetes</taxon>
        <taxon>Agaricomycetidae</taxon>
        <taxon>Agaricales</taxon>
        <taxon>Agaricineae</taxon>
        <taxon>Psathyrellaceae</taxon>
        <taxon>Ephemerocybe</taxon>
    </lineage>
</organism>
<dbReference type="OrthoDB" id="3234968at2759"/>
<dbReference type="GO" id="GO:0016020">
    <property type="term" value="C:membrane"/>
    <property type="evidence" value="ECO:0007669"/>
    <property type="project" value="UniProtKB-SubCell"/>
</dbReference>
<keyword evidence="4 6" id="KW-0472">Membrane</keyword>